<evidence type="ECO:0000256" key="1">
    <source>
        <dbReference type="SAM" id="SignalP"/>
    </source>
</evidence>
<evidence type="ECO:0000313" key="3">
    <source>
        <dbReference type="Proteomes" id="UP000095564"/>
    </source>
</evidence>
<dbReference type="EMBL" id="CZAU01000016">
    <property type="protein sequence ID" value="CUP62206.1"/>
    <property type="molecule type" value="Genomic_DNA"/>
</dbReference>
<gene>
    <name evidence="2" type="ORF">ERS852520_01792</name>
</gene>
<sequence>MRLRKIGGKVIACACLSLSVLMCVPMSAAHAAIPVDTNYAQWDYKPFIYPSKNSDGSEQTKQPDFDGKIKEDKKNENQYFEFQYSDKVSNNALKEYVENDKVTISDLLGLVKAWDREEDELTSSIRVAKIEYPASKKDNYKPATVLNPSKTSKLDTYFNHLNKDEYVDIKITYEVSDTGGNTVQQTGYVRVKYNNPPVLKSDYLAYTVEELAERGDEILNEIKTNAFASDIEDDANKIKLTPKLVNPNPLTLNDIKDQGSHIITFTVTDSGGKTATSKPEVYITTGDPYNLANKKTTRFISYKYMYTLKKDSIWRKADRWSYLEKVLKNNESDHPTVKYTYEFTVGDYKD</sequence>
<reference evidence="2 3" key="1">
    <citation type="submission" date="2015-09" db="EMBL/GenBank/DDBJ databases">
        <authorList>
            <consortium name="Pathogen Informatics"/>
        </authorList>
    </citation>
    <scope>NUCLEOTIDE SEQUENCE [LARGE SCALE GENOMIC DNA]</scope>
    <source>
        <strain evidence="2 3">2789STDY5834908</strain>
    </source>
</reference>
<evidence type="ECO:0000313" key="2">
    <source>
        <dbReference type="EMBL" id="CUP62206.1"/>
    </source>
</evidence>
<accession>A0A174PRF0</accession>
<name>A0A174PRF0_ANAHA</name>
<protein>
    <recommendedName>
        <fullName evidence="4">Ig-like domain-containing protein</fullName>
    </recommendedName>
</protein>
<proteinExistence type="predicted"/>
<dbReference type="Proteomes" id="UP000095564">
    <property type="component" value="Unassembled WGS sequence"/>
</dbReference>
<dbReference type="RefSeq" id="WP_055160421.1">
    <property type="nucleotide sequence ID" value="NZ_CZAU01000016.1"/>
</dbReference>
<feature type="chain" id="PRO_5008030294" description="Ig-like domain-containing protein" evidence="1">
    <location>
        <begin position="32"/>
        <end position="350"/>
    </location>
</feature>
<feature type="signal peptide" evidence="1">
    <location>
        <begin position="1"/>
        <end position="31"/>
    </location>
</feature>
<keyword evidence="1" id="KW-0732">Signal</keyword>
<evidence type="ECO:0008006" key="4">
    <source>
        <dbReference type="Google" id="ProtNLM"/>
    </source>
</evidence>
<dbReference type="OrthoDB" id="1741965at2"/>
<organism evidence="2 3">
    <name type="scientific">Anaerostipes hadrus</name>
    <dbReference type="NCBI Taxonomy" id="649756"/>
    <lineage>
        <taxon>Bacteria</taxon>
        <taxon>Bacillati</taxon>
        <taxon>Bacillota</taxon>
        <taxon>Clostridia</taxon>
        <taxon>Lachnospirales</taxon>
        <taxon>Lachnospiraceae</taxon>
        <taxon>Anaerostipes</taxon>
    </lineage>
</organism>
<dbReference type="AlphaFoldDB" id="A0A174PRF0"/>